<evidence type="ECO:0000313" key="3">
    <source>
        <dbReference type="Proteomes" id="UP001600064"/>
    </source>
</evidence>
<organism evidence="2 3">
    <name type="scientific">Remersonia thermophila</name>
    <dbReference type="NCBI Taxonomy" id="72144"/>
    <lineage>
        <taxon>Eukaryota</taxon>
        <taxon>Fungi</taxon>
        <taxon>Dikarya</taxon>
        <taxon>Ascomycota</taxon>
        <taxon>Pezizomycotina</taxon>
        <taxon>Sordariomycetes</taxon>
        <taxon>Sordariomycetidae</taxon>
        <taxon>Sordariales</taxon>
        <taxon>Sordariales incertae sedis</taxon>
        <taxon>Remersonia</taxon>
    </lineage>
</organism>
<dbReference type="Proteomes" id="UP001600064">
    <property type="component" value="Unassembled WGS sequence"/>
</dbReference>
<name>A0ABR4DEP5_9PEZI</name>
<dbReference type="RefSeq" id="XP_070867540.1">
    <property type="nucleotide sequence ID" value="XM_071010065.1"/>
</dbReference>
<evidence type="ECO:0000259" key="1">
    <source>
        <dbReference type="Pfam" id="PF07985"/>
    </source>
</evidence>
<gene>
    <name evidence="2" type="ORF">VTJ83DRAFT_3662</name>
</gene>
<sequence>MGSDGSDWVQVTRKGKRRAAPIIPDVLRPNPNPEFSVNDILSYHNSLLRNAQTIDWWKGLGPVVHSASSKPGSLPRITKAICLGTGPYEPENGSITARKTAHMQTATFRHIVHHLESLSGQKIKCYIQEPRFTQADKDFCSELGLEAVDSPEGFSLVDGEALLFGIHMELEIYNQALAGQLPAVYIGSSLQEWENILGSDPQHDDQLKAFCEMAEKYHKYDFPDFEYMFSSTVMYWRKG</sequence>
<dbReference type="PANTHER" id="PTHR42080:SF1">
    <property type="entry name" value="SRR1-LIKE DOMAIN-CONTAINING PROTEIN"/>
    <property type="match status" value="1"/>
</dbReference>
<accession>A0ABR4DEP5</accession>
<proteinExistence type="predicted"/>
<keyword evidence="3" id="KW-1185">Reference proteome</keyword>
<reference evidence="2 3" key="1">
    <citation type="journal article" date="2024" name="Commun. Biol.">
        <title>Comparative genomic analysis of thermophilic fungi reveals convergent evolutionary adaptations and gene losses.</title>
        <authorList>
            <person name="Steindorff A.S."/>
            <person name="Aguilar-Pontes M.V."/>
            <person name="Robinson A.J."/>
            <person name="Andreopoulos B."/>
            <person name="LaButti K."/>
            <person name="Kuo A."/>
            <person name="Mondo S."/>
            <person name="Riley R."/>
            <person name="Otillar R."/>
            <person name="Haridas S."/>
            <person name="Lipzen A."/>
            <person name="Grimwood J."/>
            <person name="Schmutz J."/>
            <person name="Clum A."/>
            <person name="Reid I.D."/>
            <person name="Moisan M.C."/>
            <person name="Butler G."/>
            <person name="Nguyen T.T.M."/>
            <person name="Dewar K."/>
            <person name="Conant G."/>
            <person name="Drula E."/>
            <person name="Henrissat B."/>
            <person name="Hansel C."/>
            <person name="Singer S."/>
            <person name="Hutchinson M.I."/>
            <person name="de Vries R.P."/>
            <person name="Natvig D.O."/>
            <person name="Powell A.J."/>
            <person name="Tsang A."/>
            <person name="Grigoriev I.V."/>
        </authorList>
    </citation>
    <scope>NUCLEOTIDE SEQUENCE [LARGE SCALE GENOMIC DNA]</scope>
    <source>
        <strain evidence="2 3">ATCC 22073</strain>
    </source>
</reference>
<dbReference type="Pfam" id="PF07985">
    <property type="entry name" value="SRR1"/>
    <property type="match status" value="1"/>
</dbReference>
<protein>
    <recommendedName>
        <fullName evidence="1">SRR1-like domain-containing protein</fullName>
    </recommendedName>
</protein>
<dbReference type="InterPro" id="IPR012942">
    <property type="entry name" value="SRR1-like"/>
</dbReference>
<comment type="caution">
    <text evidence="2">The sequence shown here is derived from an EMBL/GenBank/DDBJ whole genome shotgun (WGS) entry which is preliminary data.</text>
</comment>
<dbReference type="GeneID" id="98124709"/>
<feature type="domain" description="SRR1-like" evidence="1">
    <location>
        <begin position="74"/>
        <end position="236"/>
    </location>
</feature>
<dbReference type="EMBL" id="JAZGUE010000003">
    <property type="protein sequence ID" value="KAL2268816.1"/>
    <property type="molecule type" value="Genomic_DNA"/>
</dbReference>
<evidence type="ECO:0000313" key="2">
    <source>
        <dbReference type="EMBL" id="KAL2268816.1"/>
    </source>
</evidence>
<dbReference type="PANTHER" id="PTHR42080">
    <property type="entry name" value="SRR1 DOMAIN-CONTAINING PROTEIN"/>
    <property type="match status" value="1"/>
</dbReference>